<dbReference type="SUPFAM" id="SSF53955">
    <property type="entry name" value="Lysozyme-like"/>
    <property type="match status" value="1"/>
</dbReference>
<dbReference type="InterPro" id="IPR010618">
    <property type="entry name" value="RPF"/>
</dbReference>
<name>A0ABW7XJX0_9MICO</name>
<evidence type="ECO:0000313" key="6">
    <source>
        <dbReference type="EMBL" id="MFI2487825.1"/>
    </source>
</evidence>
<dbReference type="Pfam" id="PF07501">
    <property type="entry name" value="G5"/>
    <property type="match status" value="1"/>
</dbReference>
<evidence type="ECO:0000256" key="1">
    <source>
        <dbReference type="ARBA" id="ARBA00010830"/>
    </source>
</evidence>
<dbReference type="InterPro" id="IPR023346">
    <property type="entry name" value="Lysozyme-like_dom_sf"/>
</dbReference>
<proteinExistence type="inferred from homology"/>
<dbReference type="RefSeq" id="WP_397404856.1">
    <property type="nucleotide sequence ID" value="NZ_JBIRYI010000007.1"/>
</dbReference>
<dbReference type="Gene3D" id="1.10.530.10">
    <property type="match status" value="1"/>
</dbReference>
<dbReference type="CDD" id="cd13925">
    <property type="entry name" value="RPF"/>
    <property type="match status" value="1"/>
</dbReference>
<evidence type="ECO:0000259" key="5">
    <source>
        <dbReference type="PROSITE" id="PS51109"/>
    </source>
</evidence>
<dbReference type="EMBL" id="JBIRYI010000007">
    <property type="protein sequence ID" value="MFI2487825.1"/>
    <property type="molecule type" value="Genomic_DNA"/>
</dbReference>
<dbReference type="SMART" id="SM01208">
    <property type="entry name" value="G5"/>
    <property type="match status" value="1"/>
</dbReference>
<evidence type="ECO:0000256" key="2">
    <source>
        <dbReference type="ARBA" id="ARBA00022729"/>
    </source>
</evidence>
<comment type="caution">
    <text evidence="6">The sequence shown here is derived from an EMBL/GenBank/DDBJ whole genome shotgun (WGS) entry which is preliminary data.</text>
</comment>
<dbReference type="Proteomes" id="UP001611580">
    <property type="component" value="Unassembled WGS sequence"/>
</dbReference>
<dbReference type="Pfam" id="PF03990">
    <property type="entry name" value="DUF348"/>
    <property type="match status" value="3"/>
</dbReference>
<comment type="similarity">
    <text evidence="1">Belongs to the transglycosylase family. Rpf subfamily.</text>
</comment>
<keyword evidence="3" id="KW-0378">Hydrolase</keyword>
<dbReference type="InterPro" id="IPR011098">
    <property type="entry name" value="G5_dom"/>
</dbReference>
<dbReference type="Gene3D" id="2.20.230.10">
    <property type="entry name" value="Resuscitation-promoting factor rpfb"/>
    <property type="match status" value="1"/>
</dbReference>
<organism evidence="6 7">
    <name type="scientific">Promicromonospora kroppenstedtii</name>
    <dbReference type="NCBI Taxonomy" id="440482"/>
    <lineage>
        <taxon>Bacteria</taxon>
        <taxon>Bacillati</taxon>
        <taxon>Actinomycetota</taxon>
        <taxon>Actinomycetes</taxon>
        <taxon>Micrococcales</taxon>
        <taxon>Promicromonosporaceae</taxon>
        <taxon>Promicromonospora</taxon>
    </lineage>
</organism>
<feature type="compositionally biased region" description="Basic and acidic residues" evidence="4">
    <location>
        <begin position="296"/>
        <end position="325"/>
    </location>
</feature>
<feature type="region of interest" description="Disordered" evidence="4">
    <location>
        <begin position="288"/>
        <end position="326"/>
    </location>
</feature>
<feature type="domain" description="G5" evidence="5">
    <location>
        <begin position="215"/>
        <end position="296"/>
    </location>
</feature>
<evidence type="ECO:0000313" key="7">
    <source>
        <dbReference type="Proteomes" id="UP001611580"/>
    </source>
</evidence>
<evidence type="ECO:0000256" key="4">
    <source>
        <dbReference type="SAM" id="MobiDB-lite"/>
    </source>
</evidence>
<evidence type="ECO:0000256" key="3">
    <source>
        <dbReference type="ARBA" id="ARBA00022801"/>
    </source>
</evidence>
<reference evidence="6 7" key="1">
    <citation type="submission" date="2024-10" db="EMBL/GenBank/DDBJ databases">
        <title>The Natural Products Discovery Center: Release of the First 8490 Sequenced Strains for Exploring Actinobacteria Biosynthetic Diversity.</title>
        <authorList>
            <person name="Kalkreuter E."/>
            <person name="Kautsar S.A."/>
            <person name="Yang D."/>
            <person name="Bader C.D."/>
            <person name="Teijaro C.N."/>
            <person name="Fluegel L."/>
            <person name="Davis C.M."/>
            <person name="Simpson J.R."/>
            <person name="Lauterbach L."/>
            <person name="Steele A.D."/>
            <person name="Gui C."/>
            <person name="Meng S."/>
            <person name="Li G."/>
            <person name="Viehrig K."/>
            <person name="Ye F."/>
            <person name="Su P."/>
            <person name="Kiefer A.F."/>
            <person name="Nichols A."/>
            <person name="Cepeda A.J."/>
            <person name="Yan W."/>
            <person name="Fan B."/>
            <person name="Jiang Y."/>
            <person name="Adhikari A."/>
            <person name="Zheng C.-J."/>
            <person name="Schuster L."/>
            <person name="Cowan T.M."/>
            <person name="Smanski M.J."/>
            <person name="Chevrette M.G."/>
            <person name="De Carvalho L.P.S."/>
            <person name="Shen B."/>
        </authorList>
    </citation>
    <scope>NUCLEOTIDE SEQUENCE [LARGE SCALE GENOMIC DNA]</scope>
    <source>
        <strain evidence="6 7">NPDC019481</strain>
    </source>
</reference>
<keyword evidence="2" id="KW-0732">Signal</keyword>
<keyword evidence="7" id="KW-1185">Reference proteome</keyword>
<accession>A0ABW7XJX0</accession>
<dbReference type="PROSITE" id="PS51109">
    <property type="entry name" value="G5"/>
    <property type="match status" value="1"/>
</dbReference>
<dbReference type="Pfam" id="PF06737">
    <property type="entry name" value="Transglycosylas"/>
    <property type="match status" value="1"/>
</dbReference>
<sequence length="408" mass="42967">MPVTPLPAPPRRPRRRAAFLAGAAAIAVVGAGSITAFASAHKSVTLDVDGRVTTVETFQGDVAGLLADQGVSVTSRDAVTPGTDGTLRDGGMVVVRYGHEVTLRADGKERSTWVTALDADQALATLAERADDVALVPSRSGGRVSLPLRLDADSPVNLVVGGETQQVADGAAQLDDLLAANDVTVDADDRVTVQRDAPEGGQPAGAGTPTLSVVVEQVRTAERETVTKLSYDKVRKADPDRFEDLEPYVATKGVVGKRVTTWDVTTVDGKVVEREKLSSKVERKPVDQVTVYGTKVRPEPEPEPEPEPKPVAREKSERTASEPKADVVATSGVWAQLAQCESGGDPTTNTGNGYYGLYQFSQQTWAAMGGSGLPSDASASEQTMRAQKLQAQSGWGQWPGCAAKLGLL</sequence>
<gene>
    <name evidence="6" type="ORF">ACH47X_12990</name>
</gene>
<dbReference type="InterPro" id="IPR007137">
    <property type="entry name" value="DUF348"/>
</dbReference>
<protein>
    <submittedName>
        <fullName evidence="6">Transglycosylase family protein</fullName>
    </submittedName>
</protein>